<keyword evidence="4" id="KW-1185">Reference proteome</keyword>
<feature type="transmembrane region" description="Helical" evidence="2">
    <location>
        <begin position="135"/>
        <end position="156"/>
    </location>
</feature>
<sequence>MPSNDTSELDSSAPTLPTATTDFPPKQPSRMSTSTIKKYLLADVDPALSTPPLAAYCFMTGFIDAISFSAVFVWCGFQTGNTVQLSLALARLFSPGNRDSSFHIADRQALCSLLSFISGAFIGRLGDKIGAKTRAWLSLGTFIQALLSMAAAIAAWKGGQGSIADNRGDPAWTNALGFVALGFASASVGLQGIMGKRVNTQFTTTVVLTTVWCELMADPQLFTRGYLISRDHKLLAIFSLFLGGFVGRALLDQVGSAGAFGIGTGFRVLIAISWLWVPAKVQERSKSSKKQLG</sequence>
<dbReference type="AlphaFoldDB" id="A0A4Y7PX13"/>
<dbReference type="VEuPathDB" id="FungiDB:BD410DRAFT_791947"/>
<dbReference type="PANTHER" id="PTHR37488:SF2">
    <property type="entry name" value="DUF1275 DOMAIN-CONTAINING PROTEIN"/>
    <property type="match status" value="1"/>
</dbReference>
<evidence type="ECO:0000256" key="2">
    <source>
        <dbReference type="SAM" id="Phobius"/>
    </source>
</evidence>
<accession>A0A4Y7PX13</accession>
<feature type="transmembrane region" description="Helical" evidence="2">
    <location>
        <begin position="171"/>
        <end position="190"/>
    </location>
</feature>
<organism evidence="3 4">
    <name type="scientific">Rickenella mellea</name>
    <dbReference type="NCBI Taxonomy" id="50990"/>
    <lineage>
        <taxon>Eukaryota</taxon>
        <taxon>Fungi</taxon>
        <taxon>Dikarya</taxon>
        <taxon>Basidiomycota</taxon>
        <taxon>Agaricomycotina</taxon>
        <taxon>Agaricomycetes</taxon>
        <taxon>Hymenochaetales</taxon>
        <taxon>Rickenellaceae</taxon>
        <taxon>Rickenella</taxon>
    </lineage>
</organism>
<proteinExistence type="predicted"/>
<keyword evidence="2" id="KW-0812">Transmembrane</keyword>
<dbReference type="Proteomes" id="UP000294933">
    <property type="component" value="Unassembled WGS sequence"/>
</dbReference>
<protein>
    <recommendedName>
        <fullName evidence="5">DUF1275 domain protein</fullName>
    </recommendedName>
</protein>
<dbReference type="PANTHER" id="PTHR37488">
    <property type="entry name" value="DUF1275 DOMAIN-CONTAINING PROTEIN"/>
    <property type="match status" value="1"/>
</dbReference>
<dbReference type="Pfam" id="PF06912">
    <property type="entry name" value="DUF1275"/>
    <property type="match status" value="1"/>
</dbReference>
<evidence type="ECO:0000313" key="3">
    <source>
        <dbReference type="EMBL" id="TDL19566.1"/>
    </source>
</evidence>
<reference evidence="3 4" key="1">
    <citation type="submission" date="2018-06" db="EMBL/GenBank/DDBJ databases">
        <title>A transcriptomic atlas of mushroom development highlights an independent origin of complex multicellularity.</title>
        <authorList>
            <consortium name="DOE Joint Genome Institute"/>
            <person name="Krizsan K."/>
            <person name="Almasi E."/>
            <person name="Merenyi Z."/>
            <person name="Sahu N."/>
            <person name="Viragh M."/>
            <person name="Koszo T."/>
            <person name="Mondo S."/>
            <person name="Kiss B."/>
            <person name="Balint B."/>
            <person name="Kues U."/>
            <person name="Barry K."/>
            <person name="Hegedus J.C."/>
            <person name="Henrissat B."/>
            <person name="Johnson J."/>
            <person name="Lipzen A."/>
            <person name="Ohm R."/>
            <person name="Nagy I."/>
            <person name="Pangilinan J."/>
            <person name="Yan J."/>
            <person name="Xiong Y."/>
            <person name="Grigoriev I.V."/>
            <person name="Hibbett D.S."/>
            <person name="Nagy L.G."/>
        </authorList>
    </citation>
    <scope>NUCLEOTIDE SEQUENCE [LARGE SCALE GENOMIC DNA]</scope>
    <source>
        <strain evidence="3 4">SZMC22713</strain>
    </source>
</reference>
<keyword evidence="2" id="KW-1133">Transmembrane helix</keyword>
<evidence type="ECO:0008006" key="5">
    <source>
        <dbReference type="Google" id="ProtNLM"/>
    </source>
</evidence>
<name>A0A4Y7PX13_9AGAM</name>
<feature type="region of interest" description="Disordered" evidence="1">
    <location>
        <begin position="1"/>
        <end position="31"/>
    </location>
</feature>
<evidence type="ECO:0000256" key="1">
    <source>
        <dbReference type="SAM" id="MobiDB-lite"/>
    </source>
</evidence>
<dbReference type="EMBL" id="ML170195">
    <property type="protein sequence ID" value="TDL19566.1"/>
    <property type="molecule type" value="Genomic_DNA"/>
</dbReference>
<dbReference type="OrthoDB" id="5288586at2759"/>
<feature type="transmembrane region" description="Helical" evidence="2">
    <location>
        <begin position="234"/>
        <end position="251"/>
    </location>
</feature>
<evidence type="ECO:0000313" key="4">
    <source>
        <dbReference type="Proteomes" id="UP000294933"/>
    </source>
</evidence>
<dbReference type="InterPro" id="IPR010699">
    <property type="entry name" value="DUF1275"/>
</dbReference>
<gene>
    <name evidence="3" type="ORF">BD410DRAFT_791947</name>
</gene>
<dbReference type="STRING" id="50990.A0A4Y7PX13"/>
<keyword evidence="2" id="KW-0472">Membrane</keyword>
<feature type="transmembrane region" description="Helical" evidence="2">
    <location>
        <begin position="53"/>
        <end position="77"/>
    </location>
</feature>
<feature type="transmembrane region" description="Helical" evidence="2">
    <location>
        <begin position="257"/>
        <end position="277"/>
    </location>
</feature>
<feature type="compositionally biased region" description="Polar residues" evidence="1">
    <location>
        <begin position="1"/>
        <end position="21"/>
    </location>
</feature>